<reference evidence="2 5" key="2">
    <citation type="submission" date="2019-02" db="EMBL/GenBank/DDBJ databases">
        <title>Complete genome sequence of Desulfobacter hydrogenophilus AcRS1.</title>
        <authorList>
            <person name="Marietou A."/>
            <person name="Lund M.B."/>
            <person name="Marshall I.P.G."/>
            <person name="Schreiber L."/>
            <person name="Jorgensen B."/>
        </authorList>
    </citation>
    <scope>NUCLEOTIDE SEQUENCE [LARGE SCALE GENOMIC DNA]</scope>
    <source>
        <strain evidence="2 5">AcRS1</strain>
    </source>
</reference>
<evidence type="ECO:0000256" key="1">
    <source>
        <dbReference type="SAM" id="Phobius"/>
    </source>
</evidence>
<accession>A0A328FL25</accession>
<reference evidence="3 4" key="1">
    <citation type="submission" date="2018-06" db="EMBL/GenBank/DDBJ databases">
        <title>Complete Genome Sequence of Desulfobacter hydrogenophilus (DSM3380).</title>
        <authorList>
            <person name="Marietou A."/>
            <person name="Schreiber L."/>
            <person name="Marshall I."/>
            <person name="Jorgensen B."/>
        </authorList>
    </citation>
    <scope>NUCLEOTIDE SEQUENCE [LARGE SCALE GENOMIC DNA]</scope>
    <source>
        <strain evidence="3 4">DSM 3380</strain>
    </source>
</reference>
<dbReference type="InterPro" id="IPR012156">
    <property type="entry name" value="Cold_shock_CspA"/>
</dbReference>
<gene>
    <name evidence="3" type="ORF">DO021_00990</name>
    <name evidence="2" type="ORF">EYB58_11065</name>
</gene>
<dbReference type="EMBL" id="CP036313">
    <property type="protein sequence ID" value="QBH13415.1"/>
    <property type="molecule type" value="Genomic_DNA"/>
</dbReference>
<evidence type="ECO:0000313" key="3">
    <source>
        <dbReference type="EMBL" id="RAM03665.1"/>
    </source>
</evidence>
<keyword evidence="1" id="KW-0812">Transmembrane</keyword>
<keyword evidence="1" id="KW-0472">Membrane</keyword>
<dbReference type="Proteomes" id="UP000293902">
    <property type="component" value="Chromosome"/>
</dbReference>
<dbReference type="RefSeq" id="WP_111952812.1">
    <property type="nucleotide sequence ID" value="NZ_CP036313.1"/>
</dbReference>
<keyword evidence="5" id="KW-1185">Reference proteome</keyword>
<evidence type="ECO:0000313" key="4">
    <source>
        <dbReference type="Proteomes" id="UP000248798"/>
    </source>
</evidence>
<dbReference type="Pfam" id="PF06961">
    <property type="entry name" value="DUF1294"/>
    <property type="match status" value="1"/>
</dbReference>
<organism evidence="3 4">
    <name type="scientific">Desulfobacter hydrogenophilus</name>
    <dbReference type="NCBI Taxonomy" id="2291"/>
    <lineage>
        <taxon>Bacteria</taxon>
        <taxon>Pseudomonadati</taxon>
        <taxon>Thermodesulfobacteriota</taxon>
        <taxon>Desulfobacteria</taxon>
        <taxon>Desulfobacterales</taxon>
        <taxon>Desulfobacteraceae</taxon>
        <taxon>Desulfobacter</taxon>
    </lineage>
</organism>
<dbReference type="GO" id="GO:0003676">
    <property type="term" value="F:nucleic acid binding"/>
    <property type="evidence" value="ECO:0007669"/>
    <property type="project" value="InterPro"/>
</dbReference>
<dbReference type="AlphaFoldDB" id="A0A328FL25"/>
<keyword evidence="1" id="KW-1133">Transmembrane helix</keyword>
<proteinExistence type="predicted"/>
<dbReference type="PIRSF" id="PIRSF002599">
    <property type="entry name" value="Cold_shock_A"/>
    <property type="match status" value="1"/>
</dbReference>
<sequence length="89" mass="10057">MSVAAFLMYAKDKSAAEQGNWRTAERTLHALSLLGGWPGAKIAQSFLRHKSQKLSFRITYWVTVIANCSALYWLTTPKGSIWLSRLLKI</sequence>
<evidence type="ECO:0000313" key="2">
    <source>
        <dbReference type="EMBL" id="QBH13415.1"/>
    </source>
</evidence>
<feature type="transmembrane region" description="Helical" evidence="1">
    <location>
        <begin position="58"/>
        <end position="75"/>
    </location>
</feature>
<protein>
    <submittedName>
        <fullName evidence="2">DUF1294 domain-containing protein</fullName>
    </submittedName>
</protein>
<dbReference type="InterPro" id="IPR010718">
    <property type="entry name" value="DUF1294"/>
</dbReference>
<dbReference type="OrthoDB" id="72963at2"/>
<dbReference type="Proteomes" id="UP000248798">
    <property type="component" value="Unassembled WGS sequence"/>
</dbReference>
<evidence type="ECO:0000313" key="5">
    <source>
        <dbReference type="Proteomes" id="UP000293902"/>
    </source>
</evidence>
<name>A0A328FL25_9BACT</name>
<dbReference type="EMBL" id="QLNI01000002">
    <property type="protein sequence ID" value="RAM03665.1"/>
    <property type="molecule type" value="Genomic_DNA"/>
</dbReference>